<evidence type="ECO:0000256" key="5">
    <source>
        <dbReference type="ARBA" id="ARBA00022777"/>
    </source>
</evidence>
<proteinExistence type="inferred from homology"/>
<dbReference type="EMBL" id="JAUSVL010000001">
    <property type="protein sequence ID" value="MDQ0291549.1"/>
    <property type="molecule type" value="Genomic_DNA"/>
</dbReference>
<reference evidence="12" key="1">
    <citation type="submission" date="2023-07" db="EMBL/GenBank/DDBJ databases">
        <title>Genomic Encyclopedia of Type Strains, Phase IV (KMG-IV): sequencing the most valuable type-strain genomes for metagenomic binning, comparative biology and taxonomic classification.</title>
        <authorList>
            <person name="Goeker M."/>
        </authorList>
    </citation>
    <scope>NUCLEOTIDE SEQUENCE</scope>
    <source>
        <strain evidence="12">DSM 24202</strain>
    </source>
</reference>
<dbReference type="RefSeq" id="WP_307264488.1">
    <property type="nucleotide sequence ID" value="NZ_JAUSVL010000001.1"/>
</dbReference>
<evidence type="ECO:0000256" key="3">
    <source>
        <dbReference type="ARBA" id="ARBA00022679"/>
    </source>
</evidence>
<dbReference type="PANTHER" id="PTHR43095:SF5">
    <property type="entry name" value="XYLULOSE KINASE"/>
    <property type="match status" value="1"/>
</dbReference>
<dbReference type="PANTHER" id="PTHR43095">
    <property type="entry name" value="SUGAR KINASE"/>
    <property type="match status" value="1"/>
</dbReference>
<gene>
    <name evidence="9" type="primary">xylB</name>
    <name evidence="12" type="ORF">J3R75_003656</name>
</gene>
<evidence type="ECO:0000256" key="9">
    <source>
        <dbReference type="RuleBase" id="RU364073"/>
    </source>
</evidence>
<feature type="domain" description="Carbohydrate kinase FGGY N-terminal" evidence="10">
    <location>
        <begin position="6"/>
        <end position="243"/>
    </location>
</feature>
<organism evidence="12 13">
    <name type="scientific">Oligosphaera ethanolica</name>
    <dbReference type="NCBI Taxonomy" id="760260"/>
    <lineage>
        <taxon>Bacteria</taxon>
        <taxon>Pseudomonadati</taxon>
        <taxon>Lentisphaerota</taxon>
        <taxon>Oligosphaeria</taxon>
        <taxon>Oligosphaerales</taxon>
        <taxon>Oligosphaeraceae</taxon>
        <taxon>Oligosphaera</taxon>
    </lineage>
</organism>
<dbReference type="GO" id="GO:0042732">
    <property type="term" value="P:D-xylose metabolic process"/>
    <property type="evidence" value="ECO:0007669"/>
    <property type="project" value="UniProtKB-KW"/>
</dbReference>
<accession>A0AAE4APP7</accession>
<evidence type="ECO:0000256" key="7">
    <source>
        <dbReference type="ARBA" id="ARBA00023277"/>
    </source>
</evidence>
<dbReference type="EC" id="2.7.1.17" evidence="9"/>
<dbReference type="InterPro" id="IPR018484">
    <property type="entry name" value="FGGY_N"/>
</dbReference>
<dbReference type="NCBIfam" id="TIGR01312">
    <property type="entry name" value="XylB"/>
    <property type="match status" value="1"/>
</dbReference>
<sequence length="502" mass="55424">MTHDILIGIDFGTGGCKITITDCQGEVLDSLSGEYPSSHPHPGWSEQHPADWWRVMCETLARLQQRPVWQNARVAAVAMDSYTHGAVLLDEQLQVIRPTIIWTDQRSAAESRELKEKTGDMIFATGYQMPTPTWTLPQMLWLKRHEPENMQRLRHISFVKDYIRFLLCGELATDRIECQGTLFYDMKQHRWSDELCELGGFSSAMLPPIAGITDIAGKVTAEAAKATGLPIGTPVVMGTSDSAVEDYAAGAIEPGQCILKLATAGNVNVMTAEAHPHPATLTYAHVIPGMWYTVTATNAAAICQRWFRELVCAEEKLEAETTGVNVYEIIDRKAKTSPPGSNGVFFHPYLSGERSPYWDPKLRGSFTGMSMGTTRGDLARALLEGVAYSLKDCHRTITEMQLPVKEYILIGGGAKSSIWSRIICDLFQAPCTVPASCDASFGSALLAGVGVGVFPDEETAIRRCLKIARQLEPDRSQAAFYEQQFALYRRLHDALAPVYAVM</sequence>
<keyword evidence="5 8" id="KW-0418">Kinase</keyword>
<keyword evidence="6 9" id="KW-0067">ATP-binding</keyword>
<keyword evidence="3 8" id="KW-0808">Transferase</keyword>
<protein>
    <recommendedName>
        <fullName evidence="9">Xylulose kinase</fullName>
        <shortName evidence="9">Xylulokinase</shortName>
        <ecNumber evidence="9">2.7.1.17</ecNumber>
    </recommendedName>
</protein>
<dbReference type="InterPro" id="IPR000577">
    <property type="entry name" value="Carb_kinase_FGGY"/>
</dbReference>
<dbReference type="InterPro" id="IPR018485">
    <property type="entry name" value="FGGY_C"/>
</dbReference>
<dbReference type="InterPro" id="IPR043129">
    <property type="entry name" value="ATPase_NBD"/>
</dbReference>
<comment type="caution">
    <text evidence="12">The sequence shown here is derived from an EMBL/GenBank/DDBJ whole genome shotgun (WGS) entry which is preliminary data.</text>
</comment>
<dbReference type="AlphaFoldDB" id="A0AAE4APP7"/>
<keyword evidence="2 9" id="KW-0859">Xylose metabolism</keyword>
<dbReference type="CDD" id="cd07808">
    <property type="entry name" value="ASKHA_NBD_FGGY_EcXK-like"/>
    <property type="match status" value="1"/>
</dbReference>
<dbReference type="PROSITE" id="PS00445">
    <property type="entry name" value="FGGY_KINASES_2"/>
    <property type="match status" value="1"/>
</dbReference>
<keyword evidence="4 9" id="KW-0547">Nucleotide-binding</keyword>
<evidence type="ECO:0000256" key="4">
    <source>
        <dbReference type="ARBA" id="ARBA00022741"/>
    </source>
</evidence>
<evidence type="ECO:0000259" key="11">
    <source>
        <dbReference type="Pfam" id="PF02782"/>
    </source>
</evidence>
<dbReference type="Proteomes" id="UP001238163">
    <property type="component" value="Unassembled WGS sequence"/>
</dbReference>
<dbReference type="SUPFAM" id="SSF53067">
    <property type="entry name" value="Actin-like ATPase domain"/>
    <property type="match status" value="2"/>
</dbReference>
<feature type="domain" description="Carbohydrate kinase FGGY C-terminal" evidence="11">
    <location>
        <begin position="269"/>
        <end position="449"/>
    </location>
</feature>
<dbReference type="InterPro" id="IPR018483">
    <property type="entry name" value="Carb_kinase_FGGY_CS"/>
</dbReference>
<evidence type="ECO:0000256" key="2">
    <source>
        <dbReference type="ARBA" id="ARBA00022629"/>
    </source>
</evidence>
<dbReference type="GO" id="GO:0005997">
    <property type="term" value="P:xylulose metabolic process"/>
    <property type="evidence" value="ECO:0007669"/>
    <property type="project" value="InterPro"/>
</dbReference>
<dbReference type="InterPro" id="IPR006000">
    <property type="entry name" value="Xylulokinase"/>
</dbReference>
<comment type="catalytic activity">
    <reaction evidence="9">
        <text>D-xylulose + ATP = D-xylulose 5-phosphate + ADP + H(+)</text>
        <dbReference type="Rhea" id="RHEA:10964"/>
        <dbReference type="ChEBI" id="CHEBI:15378"/>
        <dbReference type="ChEBI" id="CHEBI:17140"/>
        <dbReference type="ChEBI" id="CHEBI:30616"/>
        <dbReference type="ChEBI" id="CHEBI:57737"/>
        <dbReference type="ChEBI" id="CHEBI:456216"/>
        <dbReference type="EC" id="2.7.1.17"/>
    </reaction>
</comment>
<evidence type="ECO:0000256" key="6">
    <source>
        <dbReference type="ARBA" id="ARBA00022840"/>
    </source>
</evidence>
<evidence type="ECO:0000256" key="1">
    <source>
        <dbReference type="ARBA" id="ARBA00009156"/>
    </source>
</evidence>
<dbReference type="GO" id="GO:0004856">
    <property type="term" value="F:D-xylulokinase activity"/>
    <property type="evidence" value="ECO:0007669"/>
    <property type="project" value="UniProtKB-EC"/>
</dbReference>
<dbReference type="Pfam" id="PF00370">
    <property type="entry name" value="FGGY_N"/>
    <property type="match status" value="1"/>
</dbReference>
<dbReference type="PIRSF" id="PIRSF000538">
    <property type="entry name" value="GlpK"/>
    <property type="match status" value="1"/>
</dbReference>
<evidence type="ECO:0000313" key="13">
    <source>
        <dbReference type="Proteomes" id="UP001238163"/>
    </source>
</evidence>
<comment type="similarity">
    <text evidence="1 8">Belongs to the FGGY kinase family.</text>
</comment>
<keyword evidence="7 9" id="KW-0119">Carbohydrate metabolism</keyword>
<evidence type="ECO:0000313" key="12">
    <source>
        <dbReference type="EMBL" id="MDQ0291549.1"/>
    </source>
</evidence>
<name>A0AAE4APP7_9BACT</name>
<keyword evidence="13" id="KW-1185">Reference proteome</keyword>
<evidence type="ECO:0000256" key="8">
    <source>
        <dbReference type="RuleBase" id="RU003733"/>
    </source>
</evidence>
<evidence type="ECO:0000259" key="10">
    <source>
        <dbReference type="Pfam" id="PF00370"/>
    </source>
</evidence>
<dbReference type="GO" id="GO:0005524">
    <property type="term" value="F:ATP binding"/>
    <property type="evidence" value="ECO:0007669"/>
    <property type="project" value="UniProtKB-KW"/>
</dbReference>
<dbReference type="Pfam" id="PF02782">
    <property type="entry name" value="FGGY_C"/>
    <property type="match status" value="1"/>
</dbReference>
<dbReference type="InterPro" id="IPR050406">
    <property type="entry name" value="FGGY_Carb_Kinase"/>
</dbReference>
<dbReference type="Gene3D" id="3.30.420.40">
    <property type="match status" value="2"/>
</dbReference>